<protein>
    <recommendedName>
        <fullName evidence="4">Fungal lipase-like domain-containing protein</fullName>
    </recommendedName>
</protein>
<accession>A0AAV3TXR7</accession>
<proteinExistence type="predicted"/>
<dbReference type="Proteomes" id="UP001409585">
    <property type="component" value="Unassembled WGS sequence"/>
</dbReference>
<dbReference type="SUPFAM" id="SSF53474">
    <property type="entry name" value="alpha/beta-Hydrolases"/>
    <property type="match status" value="1"/>
</dbReference>
<gene>
    <name evidence="2" type="ORF">GCM10025791_04000</name>
</gene>
<reference evidence="3" key="1">
    <citation type="journal article" date="2019" name="Int. J. Syst. Evol. Microbiol.">
        <title>The Global Catalogue of Microorganisms (GCM) 10K type strain sequencing project: providing services to taxonomists for standard genome sequencing and annotation.</title>
        <authorList>
            <consortium name="The Broad Institute Genomics Platform"/>
            <consortium name="The Broad Institute Genome Sequencing Center for Infectious Disease"/>
            <person name="Wu L."/>
            <person name="Ma J."/>
        </authorList>
    </citation>
    <scope>NUCLEOTIDE SEQUENCE [LARGE SCALE GENOMIC DNA]</scope>
    <source>
        <strain evidence="3">JCM 19134</strain>
    </source>
</reference>
<evidence type="ECO:0000313" key="3">
    <source>
        <dbReference type="Proteomes" id="UP001409585"/>
    </source>
</evidence>
<dbReference type="EMBL" id="BAABLX010000003">
    <property type="protein sequence ID" value="GAA4931087.1"/>
    <property type="molecule type" value="Genomic_DNA"/>
</dbReference>
<evidence type="ECO:0000256" key="1">
    <source>
        <dbReference type="SAM" id="Phobius"/>
    </source>
</evidence>
<dbReference type="InterPro" id="IPR029058">
    <property type="entry name" value="AB_hydrolase_fold"/>
</dbReference>
<feature type="transmembrane region" description="Helical" evidence="1">
    <location>
        <begin position="21"/>
        <end position="43"/>
    </location>
</feature>
<dbReference type="GO" id="GO:0006629">
    <property type="term" value="P:lipid metabolic process"/>
    <property type="evidence" value="ECO:0007669"/>
    <property type="project" value="InterPro"/>
</dbReference>
<comment type="caution">
    <text evidence="2">The sequence shown here is derived from an EMBL/GenBank/DDBJ whole genome shotgun (WGS) entry which is preliminary data.</text>
</comment>
<evidence type="ECO:0000313" key="2">
    <source>
        <dbReference type="EMBL" id="GAA4931087.1"/>
    </source>
</evidence>
<sequence length="384" mass="43767">MILVQFNNTSLKKVNLTKMKLQILILITGTLTLNSCGVVKTIWADHQYENNRNDKEDPDYQHDMYLKDMADKFGIMALFANTAYRDDLKGEEKEFYDNGYIKSVKSTKKSLKGACDYRKSDSEPTNYGMPHTRTSKEKWYRWKGNPNIKSRPCYNKQGLYYETYVYGTETKIQTAVIAFRGTENSWNQIWYDWTSNFASAMGFQPKQYKIAARHIPVLISALVQTNPDIDIYTTGHSLGGGLAQQAGYLSKNIKEVITFDTSPVTNWSSLALEGKVKNAYPVIHRIYNGGEALASVRSISTLFTRARYNRHDLGIQINKKHWKKGHSMELITCHLACLIADDDKAAQHNLSPDYIKTYMFNDGGICQGYSKVGQCKLNSGKHNF</sequence>
<evidence type="ECO:0008006" key="4">
    <source>
        <dbReference type="Google" id="ProtNLM"/>
    </source>
</evidence>
<keyword evidence="3" id="KW-1185">Reference proteome</keyword>
<name>A0AAV3TXR7_9ALTE</name>
<keyword evidence="1" id="KW-1133">Transmembrane helix</keyword>
<keyword evidence="1" id="KW-0472">Membrane</keyword>
<organism evidence="2 3">
    <name type="scientific">Halioxenophilus aromaticivorans</name>
    <dbReference type="NCBI Taxonomy" id="1306992"/>
    <lineage>
        <taxon>Bacteria</taxon>
        <taxon>Pseudomonadati</taxon>
        <taxon>Pseudomonadota</taxon>
        <taxon>Gammaproteobacteria</taxon>
        <taxon>Alteromonadales</taxon>
        <taxon>Alteromonadaceae</taxon>
        <taxon>Halioxenophilus</taxon>
    </lineage>
</organism>
<keyword evidence="1" id="KW-0812">Transmembrane</keyword>
<dbReference type="Gene3D" id="3.40.50.1820">
    <property type="entry name" value="alpha/beta hydrolase"/>
    <property type="match status" value="1"/>
</dbReference>
<dbReference type="AlphaFoldDB" id="A0AAV3TXR7"/>
<dbReference type="Pfam" id="PF26363">
    <property type="entry name" value="Phospholipase-like"/>
    <property type="match status" value="1"/>
</dbReference>